<sequence>MGKNPIEATVEAEDGEILEGFYSDSPHITSGKPGFDKCHEHDWRPRRAKKKRSNGLREHLLLPTRSGTHLPLPGRTSLSIGHVSSSHVASAVVPPNASKSSPMLASCEREERGKEGEDAEAEGGEAERERRGEKRDHEAERPGGEDEAEWWRRRLC</sequence>
<dbReference type="Proteomes" id="UP001141806">
    <property type="component" value="Unassembled WGS sequence"/>
</dbReference>
<keyword evidence="3" id="KW-1185">Reference proteome</keyword>
<feature type="compositionally biased region" description="Basic and acidic residues" evidence="1">
    <location>
        <begin position="34"/>
        <end position="45"/>
    </location>
</feature>
<dbReference type="AlphaFoldDB" id="A0A9Q0KVK1"/>
<feature type="compositionally biased region" description="Basic and acidic residues" evidence="1">
    <location>
        <begin position="125"/>
        <end position="156"/>
    </location>
</feature>
<evidence type="ECO:0000256" key="1">
    <source>
        <dbReference type="SAM" id="MobiDB-lite"/>
    </source>
</evidence>
<evidence type="ECO:0000313" key="2">
    <source>
        <dbReference type="EMBL" id="KAJ4977161.1"/>
    </source>
</evidence>
<comment type="caution">
    <text evidence="2">The sequence shown here is derived from an EMBL/GenBank/DDBJ whole genome shotgun (WGS) entry which is preliminary data.</text>
</comment>
<gene>
    <name evidence="2" type="ORF">NE237_002267</name>
</gene>
<feature type="compositionally biased region" description="Basic and acidic residues" evidence="1">
    <location>
        <begin position="107"/>
        <end position="116"/>
    </location>
</feature>
<accession>A0A9Q0KVK1</accession>
<reference evidence="2" key="1">
    <citation type="journal article" date="2023" name="Plant J.">
        <title>The genome of the king protea, Protea cynaroides.</title>
        <authorList>
            <person name="Chang J."/>
            <person name="Duong T.A."/>
            <person name="Schoeman C."/>
            <person name="Ma X."/>
            <person name="Roodt D."/>
            <person name="Barker N."/>
            <person name="Li Z."/>
            <person name="Van de Peer Y."/>
            <person name="Mizrachi E."/>
        </authorList>
    </citation>
    <scope>NUCLEOTIDE SEQUENCE</scope>
    <source>
        <tissue evidence="2">Young leaves</tissue>
    </source>
</reference>
<feature type="compositionally biased region" description="Low complexity" evidence="1">
    <location>
        <begin position="91"/>
        <end position="102"/>
    </location>
</feature>
<proteinExistence type="predicted"/>
<feature type="region of interest" description="Disordered" evidence="1">
    <location>
        <begin position="91"/>
        <end position="156"/>
    </location>
</feature>
<protein>
    <submittedName>
        <fullName evidence="2">Uncharacterized protein</fullName>
    </submittedName>
</protein>
<dbReference type="EMBL" id="JAMYWD010000003">
    <property type="protein sequence ID" value="KAJ4977161.1"/>
    <property type="molecule type" value="Genomic_DNA"/>
</dbReference>
<evidence type="ECO:0000313" key="3">
    <source>
        <dbReference type="Proteomes" id="UP001141806"/>
    </source>
</evidence>
<feature type="region of interest" description="Disordered" evidence="1">
    <location>
        <begin position="25"/>
        <end position="75"/>
    </location>
</feature>
<organism evidence="2 3">
    <name type="scientific">Protea cynaroides</name>
    <dbReference type="NCBI Taxonomy" id="273540"/>
    <lineage>
        <taxon>Eukaryota</taxon>
        <taxon>Viridiplantae</taxon>
        <taxon>Streptophyta</taxon>
        <taxon>Embryophyta</taxon>
        <taxon>Tracheophyta</taxon>
        <taxon>Spermatophyta</taxon>
        <taxon>Magnoliopsida</taxon>
        <taxon>Proteales</taxon>
        <taxon>Proteaceae</taxon>
        <taxon>Protea</taxon>
    </lineage>
</organism>
<name>A0A9Q0KVK1_9MAGN</name>